<feature type="domain" description="Cation-transporting P-type ATPase N-terminal" evidence="20">
    <location>
        <begin position="60"/>
        <end position="129"/>
    </location>
</feature>
<dbReference type="PRINTS" id="PR00119">
    <property type="entry name" value="CATATPASE"/>
</dbReference>
<evidence type="ECO:0000256" key="3">
    <source>
        <dbReference type="ARBA" id="ARBA00022448"/>
    </source>
</evidence>
<evidence type="ECO:0000256" key="8">
    <source>
        <dbReference type="ARBA" id="ARBA00022837"/>
    </source>
</evidence>
<evidence type="ECO:0000256" key="11">
    <source>
        <dbReference type="ARBA" id="ARBA00022860"/>
    </source>
</evidence>
<dbReference type="SUPFAM" id="SSF81653">
    <property type="entry name" value="Calcium ATPase, transduction domain A"/>
    <property type="match status" value="1"/>
</dbReference>
<keyword evidence="8 16" id="KW-0106">Calcium</keyword>
<keyword evidence="4 16" id="KW-0109">Calcium transport</keyword>
<dbReference type="InterPro" id="IPR001757">
    <property type="entry name" value="P_typ_ATPase"/>
</dbReference>
<dbReference type="Gramene" id="OE9A080747T2">
    <property type="protein sequence ID" value="OE9A080747C2"/>
    <property type="gene ID" value="OE9A080747"/>
</dbReference>
<feature type="transmembrane region" description="Helical" evidence="16">
    <location>
        <begin position="907"/>
        <end position="925"/>
    </location>
</feature>
<dbReference type="PRINTS" id="PR00120">
    <property type="entry name" value="HATPASE"/>
</dbReference>
<proteinExistence type="inferred from homology"/>
<gene>
    <name evidence="21" type="ORF">OLEA9_A080747</name>
</gene>
<feature type="region of interest" description="Disordered" evidence="17">
    <location>
        <begin position="1"/>
        <end position="25"/>
    </location>
</feature>
<feature type="transmembrane region" description="Helical" evidence="16">
    <location>
        <begin position="117"/>
        <end position="134"/>
    </location>
</feature>
<dbReference type="Gramene" id="OE9A080747T3">
    <property type="protein sequence ID" value="OE9A080747C3"/>
    <property type="gene ID" value="OE9A080747"/>
</dbReference>
<dbReference type="NCBIfam" id="TIGR01494">
    <property type="entry name" value="ATPase_P-type"/>
    <property type="match status" value="1"/>
</dbReference>
<dbReference type="GO" id="GO:0046872">
    <property type="term" value="F:metal ion binding"/>
    <property type="evidence" value="ECO:0007669"/>
    <property type="project" value="UniProtKB-KW"/>
</dbReference>
<dbReference type="Pfam" id="PF00689">
    <property type="entry name" value="Cation_ATPase_C"/>
    <property type="match status" value="1"/>
</dbReference>
<evidence type="ECO:0000256" key="4">
    <source>
        <dbReference type="ARBA" id="ARBA00022568"/>
    </source>
</evidence>
<dbReference type="Gene3D" id="3.40.50.1000">
    <property type="entry name" value="HAD superfamily/HAD-like"/>
    <property type="match status" value="2"/>
</dbReference>
<dbReference type="Gene3D" id="3.40.1110.10">
    <property type="entry name" value="Calcium-transporting ATPase, cytoplasmic domain N"/>
    <property type="match status" value="2"/>
</dbReference>
<evidence type="ECO:0000256" key="1">
    <source>
        <dbReference type="ARBA" id="ARBA00004141"/>
    </source>
</evidence>
<evidence type="ECO:0000256" key="7">
    <source>
        <dbReference type="ARBA" id="ARBA00022741"/>
    </source>
</evidence>
<evidence type="ECO:0000256" key="15">
    <source>
        <dbReference type="ARBA" id="ARBA00048694"/>
    </source>
</evidence>
<dbReference type="EMBL" id="CACTIH010010801">
    <property type="protein sequence ID" value="CAA3033386.1"/>
    <property type="molecule type" value="Genomic_DNA"/>
</dbReference>
<evidence type="ECO:0000313" key="22">
    <source>
        <dbReference type="Proteomes" id="UP000594638"/>
    </source>
</evidence>
<sequence length="976" mass="107851">MNILTTMPSSSSFQASGRDSGETVDSSTMVDIESSRFSSFDPAHITKLVRTQDKKWLREHGGIEGVLLALETDMENGVRGDRTDIDSRRKTFGSNLLPEYNLRKTFRRLVLEAIRDPMIAVLFICAVLSLCFGIEKHGLRQGWQEGLTKILAILVVVIVSSSGKFWPITQCLEFSVISSYIPETDVVRSSKWQRIPICRVLVGDIVFLKPGDQVPADGLFIDGCSLNTEMTKTDGQIDRIEVDAHENPFLFFGSTVVDGYARMLVTGVGKNVKHHGISLRGSLIDELKIITSIVGKSGKTVALLTFMVFLVRFLTGKLHDDNGKRVSFGGETRIGDVLAVIVGIVATPTMIALTSTPEDLVSAVRTCLAYSMKRLMKIQILVREPLICHKVASVTTVCMNKTGTLTMDSMEVTKFWQGLNSIEEVQHNLIAPSVLELLHQGIGLNTTQPPSRSSSSSPINSTEKTIFEWAVKQLGMDVESLKKSCTILEINPFNSKNRQSGVLISKNGDNTIHVHRKGAPEVIIPMCSHYYESTGNVKVMNKGSLALFEQILAGMAENGFRCIAFAHRKTSIRDYFTFSRQQLILLGLVGLTNSRRSGTRGTVEDCRRAGINVKLITGDNKVTATIMATKCGIIEPDYQPGEVIDGEEFRKFSSEERMAKIENICVLARATPDDKLLMVQSLKQKGHVVAFIGRGIGDAQALREANVGLCFGTQGAEIVKACSAIVMSCKDFPFIIDILTWGRGIYDSVQIYTQFLLIASFVALVIDFVMAVSSSEPPGLSAVVAVSTGKIPFPVFQLLWMKLIAGTLAVLALNIEKPSQDVMRRPPRNMKEPLITAQMRKKIGAQALYQIAIFLVIHFKGKSLFNVNDKEKDSLVLSTYILCQAFNIFNPRLLEKNIFEEMQKKKLLLSIIGLIISIQFIMVELLNGFSETARLGFGQWGLCIAFSAAPSMVTWFVRCIPPLGNFKFPMLKPKID</sequence>
<evidence type="ECO:0000259" key="18">
    <source>
        <dbReference type="Pfam" id="PF00122"/>
    </source>
</evidence>
<reference evidence="21 22" key="1">
    <citation type="submission" date="2019-12" db="EMBL/GenBank/DDBJ databases">
        <authorList>
            <person name="Alioto T."/>
            <person name="Alioto T."/>
            <person name="Gomez Garrido J."/>
        </authorList>
    </citation>
    <scope>NUCLEOTIDE SEQUENCE [LARGE SCALE GENOMIC DNA]</scope>
</reference>
<dbReference type="OrthoDB" id="912093at2759"/>
<dbReference type="GO" id="GO:0005886">
    <property type="term" value="C:plasma membrane"/>
    <property type="evidence" value="ECO:0007669"/>
    <property type="project" value="TreeGrafter"/>
</dbReference>
<feature type="transmembrane region" description="Helical" evidence="16">
    <location>
        <begin position="793"/>
        <end position="815"/>
    </location>
</feature>
<dbReference type="EC" id="7.2.2.10" evidence="16"/>
<evidence type="ECO:0000256" key="14">
    <source>
        <dbReference type="ARBA" id="ARBA00023136"/>
    </source>
</evidence>
<keyword evidence="12 16" id="KW-1133">Transmembrane helix</keyword>
<dbReference type="InterPro" id="IPR008250">
    <property type="entry name" value="ATPase_P-typ_transduc_dom_A_sf"/>
</dbReference>
<dbReference type="Gene3D" id="2.70.150.10">
    <property type="entry name" value="Calcium-transporting ATPase, cytoplasmic transduction domain A"/>
    <property type="match status" value="1"/>
</dbReference>
<comment type="similarity">
    <text evidence="2 16">Belongs to the cation transport ATPase (P-type) (TC 3.A.3) family. Type IIB subfamily.</text>
</comment>
<dbReference type="GO" id="GO:0016887">
    <property type="term" value="F:ATP hydrolysis activity"/>
    <property type="evidence" value="ECO:0007669"/>
    <property type="project" value="InterPro"/>
</dbReference>
<dbReference type="PANTHER" id="PTHR24093">
    <property type="entry name" value="CATION TRANSPORTING ATPASE"/>
    <property type="match status" value="1"/>
</dbReference>
<dbReference type="SUPFAM" id="SSF56784">
    <property type="entry name" value="HAD-like"/>
    <property type="match status" value="1"/>
</dbReference>
<evidence type="ECO:0000256" key="17">
    <source>
        <dbReference type="SAM" id="MobiDB-lite"/>
    </source>
</evidence>
<evidence type="ECO:0000256" key="10">
    <source>
        <dbReference type="ARBA" id="ARBA00022842"/>
    </source>
</evidence>
<dbReference type="InterPro" id="IPR023299">
    <property type="entry name" value="ATPase_P-typ_cyto_dom_N"/>
</dbReference>
<keyword evidence="10" id="KW-0460">Magnesium</keyword>
<evidence type="ECO:0000256" key="2">
    <source>
        <dbReference type="ARBA" id="ARBA00006124"/>
    </source>
</evidence>
<dbReference type="InterPro" id="IPR023214">
    <property type="entry name" value="HAD_sf"/>
</dbReference>
<keyword evidence="22" id="KW-1185">Reference proteome</keyword>
<dbReference type="Pfam" id="PF00690">
    <property type="entry name" value="Cation_ATPase_N"/>
    <property type="match status" value="1"/>
</dbReference>
<comment type="function">
    <text evidence="16">Catalyzes the hydrolysis of ATP coupled with the transport of calcium.</text>
</comment>
<feature type="domain" description="Cation-transporting P-type ATPase C-terminal" evidence="19">
    <location>
        <begin position="791"/>
        <end position="958"/>
    </location>
</feature>
<comment type="catalytic activity">
    <reaction evidence="15 16">
        <text>Ca(2+)(in) + ATP + H2O = Ca(2+)(out) + ADP + phosphate + H(+)</text>
        <dbReference type="Rhea" id="RHEA:18105"/>
        <dbReference type="ChEBI" id="CHEBI:15377"/>
        <dbReference type="ChEBI" id="CHEBI:15378"/>
        <dbReference type="ChEBI" id="CHEBI:29108"/>
        <dbReference type="ChEBI" id="CHEBI:30616"/>
        <dbReference type="ChEBI" id="CHEBI:43474"/>
        <dbReference type="ChEBI" id="CHEBI:456216"/>
        <dbReference type="EC" id="7.2.2.10"/>
    </reaction>
</comment>
<dbReference type="Pfam" id="PF00122">
    <property type="entry name" value="E1-E2_ATPase"/>
    <property type="match status" value="1"/>
</dbReference>
<dbReference type="GO" id="GO:0005388">
    <property type="term" value="F:P-type calcium transporter activity"/>
    <property type="evidence" value="ECO:0007669"/>
    <property type="project" value="UniProtKB-EC"/>
</dbReference>
<keyword evidence="7 16" id="KW-0547">Nucleotide-binding</keyword>
<dbReference type="GO" id="GO:0005524">
    <property type="term" value="F:ATP binding"/>
    <property type="evidence" value="ECO:0007669"/>
    <property type="project" value="UniProtKB-KW"/>
</dbReference>
<protein>
    <recommendedName>
        <fullName evidence="16">Calcium-transporting ATPase</fullName>
        <ecNumber evidence="16">7.2.2.10</ecNumber>
    </recommendedName>
</protein>
<evidence type="ECO:0000256" key="16">
    <source>
        <dbReference type="RuleBase" id="RU361146"/>
    </source>
</evidence>
<keyword evidence="13 16" id="KW-0406">Ion transport</keyword>
<dbReference type="InterPro" id="IPR004014">
    <property type="entry name" value="ATPase_P-typ_cation-transptr_N"/>
</dbReference>
<dbReference type="Pfam" id="PF13246">
    <property type="entry name" value="Cation_ATPase"/>
    <property type="match status" value="1"/>
</dbReference>
<keyword evidence="6" id="KW-0479">Metal-binding</keyword>
<dbReference type="Proteomes" id="UP000594638">
    <property type="component" value="Unassembled WGS sequence"/>
</dbReference>
<dbReference type="InterPro" id="IPR006068">
    <property type="entry name" value="ATPase_P-typ_cation-transptr_C"/>
</dbReference>
<feature type="transmembrane region" description="Helical" evidence="16">
    <location>
        <begin position="751"/>
        <end position="773"/>
    </location>
</feature>
<keyword evidence="3 16" id="KW-0813">Transport</keyword>
<feature type="transmembrane region" description="Helical" evidence="16">
    <location>
        <begin position="297"/>
        <end position="315"/>
    </location>
</feature>
<dbReference type="GO" id="GO:0005516">
    <property type="term" value="F:calmodulin binding"/>
    <property type="evidence" value="ECO:0007669"/>
    <property type="project" value="UniProtKB-KW"/>
</dbReference>
<accession>A0A8S0VIE9</accession>
<evidence type="ECO:0000256" key="5">
    <source>
        <dbReference type="ARBA" id="ARBA00022692"/>
    </source>
</evidence>
<dbReference type="InterPro" id="IPR023298">
    <property type="entry name" value="ATPase_P-typ_TM_dom_sf"/>
</dbReference>
<dbReference type="AlphaFoldDB" id="A0A8S0VIE9"/>
<dbReference type="SUPFAM" id="SSF81660">
    <property type="entry name" value="Metal cation-transporting ATPase, ATP-binding domain N"/>
    <property type="match status" value="1"/>
</dbReference>
<keyword evidence="5 16" id="KW-0812">Transmembrane</keyword>
<dbReference type="InterPro" id="IPR036412">
    <property type="entry name" value="HAD-like_sf"/>
</dbReference>
<evidence type="ECO:0000259" key="19">
    <source>
        <dbReference type="Pfam" id="PF00689"/>
    </source>
</evidence>
<organism evidence="21 22">
    <name type="scientific">Olea europaea subsp. europaea</name>
    <dbReference type="NCBI Taxonomy" id="158383"/>
    <lineage>
        <taxon>Eukaryota</taxon>
        <taxon>Viridiplantae</taxon>
        <taxon>Streptophyta</taxon>
        <taxon>Embryophyta</taxon>
        <taxon>Tracheophyta</taxon>
        <taxon>Spermatophyta</taxon>
        <taxon>Magnoliopsida</taxon>
        <taxon>eudicotyledons</taxon>
        <taxon>Gunneridae</taxon>
        <taxon>Pentapetalae</taxon>
        <taxon>asterids</taxon>
        <taxon>lamiids</taxon>
        <taxon>Lamiales</taxon>
        <taxon>Oleaceae</taxon>
        <taxon>Oleeae</taxon>
        <taxon>Olea</taxon>
    </lineage>
</organism>
<evidence type="ECO:0000313" key="21">
    <source>
        <dbReference type="EMBL" id="CAA3033386.1"/>
    </source>
</evidence>
<evidence type="ECO:0000256" key="13">
    <source>
        <dbReference type="ARBA" id="ARBA00023065"/>
    </source>
</evidence>
<comment type="caution">
    <text evidence="16">Lacks conserved residue(s) required for the propagation of feature annotation.</text>
</comment>
<comment type="subcellular location">
    <subcellularLocation>
        <location evidence="1 16">Membrane</location>
        <topology evidence="1 16">Multi-pass membrane protein</topology>
    </subcellularLocation>
</comment>
<dbReference type="NCBIfam" id="TIGR01517">
    <property type="entry name" value="ATPase-IIB_Ca"/>
    <property type="match status" value="1"/>
</dbReference>
<dbReference type="Gene3D" id="1.20.1110.10">
    <property type="entry name" value="Calcium-transporting ATPase, transmembrane domain"/>
    <property type="match status" value="2"/>
</dbReference>
<keyword evidence="9 16" id="KW-0067">ATP-binding</keyword>
<dbReference type="Gramene" id="OE9A080747T1">
    <property type="protein sequence ID" value="OE9A080747C1"/>
    <property type="gene ID" value="OE9A080747"/>
</dbReference>
<dbReference type="InterPro" id="IPR006408">
    <property type="entry name" value="P-type_ATPase_IIB"/>
</dbReference>
<keyword evidence="14 16" id="KW-0472">Membrane</keyword>
<dbReference type="InterPro" id="IPR059000">
    <property type="entry name" value="ATPase_P-type_domA"/>
</dbReference>
<dbReference type="PANTHER" id="PTHR24093:SF518">
    <property type="entry name" value="CALCIUM-TRANSPORTING ATPASE"/>
    <property type="match status" value="1"/>
</dbReference>
<evidence type="ECO:0000256" key="6">
    <source>
        <dbReference type="ARBA" id="ARBA00022723"/>
    </source>
</evidence>
<evidence type="ECO:0000256" key="12">
    <source>
        <dbReference type="ARBA" id="ARBA00022989"/>
    </source>
</evidence>
<feature type="transmembrane region" description="Helical" evidence="16">
    <location>
        <begin position="937"/>
        <end position="957"/>
    </location>
</feature>
<evidence type="ECO:0000259" key="20">
    <source>
        <dbReference type="Pfam" id="PF00690"/>
    </source>
</evidence>
<dbReference type="SUPFAM" id="SSF81665">
    <property type="entry name" value="Calcium ATPase, transmembrane domain M"/>
    <property type="match status" value="1"/>
</dbReference>
<name>A0A8S0VIE9_OLEEU</name>
<keyword evidence="11" id="KW-0112">Calmodulin-binding</keyword>
<comment type="caution">
    <text evidence="21">The sequence shown here is derived from an EMBL/GenBank/DDBJ whole genome shotgun (WGS) entry which is preliminary data.</text>
</comment>
<evidence type="ECO:0000256" key="9">
    <source>
        <dbReference type="ARBA" id="ARBA00022840"/>
    </source>
</evidence>
<feature type="domain" description="P-type ATPase A" evidence="18">
    <location>
        <begin position="182"/>
        <end position="273"/>
    </location>
</feature>